<feature type="transmembrane region" description="Helical" evidence="1">
    <location>
        <begin position="20"/>
        <end position="42"/>
    </location>
</feature>
<accession>A0A9D4TUD6</accession>
<dbReference type="EMBL" id="SIDB01000003">
    <property type="protein sequence ID" value="KAI3434912.1"/>
    <property type="molecule type" value="Genomic_DNA"/>
</dbReference>
<feature type="transmembrane region" description="Helical" evidence="1">
    <location>
        <begin position="124"/>
        <end position="144"/>
    </location>
</feature>
<evidence type="ECO:0000313" key="2">
    <source>
        <dbReference type="EMBL" id="KAI3434912.1"/>
    </source>
</evidence>
<proteinExistence type="predicted"/>
<reference evidence="2" key="1">
    <citation type="journal article" date="2019" name="Plant J.">
        <title>Chlorella vulgaris genome assembly and annotation reveals the molecular basis for metabolic acclimation to high light conditions.</title>
        <authorList>
            <person name="Cecchin M."/>
            <person name="Marcolungo L."/>
            <person name="Rossato M."/>
            <person name="Girolomoni L."/>
            <person name="Cosentino E."/>
            <person name="Cuine S."/>
            <person name="Li-Beisson Y."/>
            <person name="Delledonne M."/>
            <person name="Ballottari M."/>
        </authorList>
    </citation>
    <scope>NUCLEOTIDE SEQUENCE</scope>
    <source>
        <strain evidence="2">211/11P</strain>
    </source>
</reference>
<dbReference type="OrthoDB" id="511517at2759"/>
<comment type="caution">
    <text evidence="2">The sequence shown here is derived from an EMBL/GenBank/DDBJ whole genome shotgun (WGS) entry which is preliminary data.</text>
</comment>
<organism evidence="2 3">
    <name type="scientific">Chlorella vulgaris</name>
    <name type="common">Green alga</name>
    <dbReference type="NCBI Taxonomy" id="3077"/>
    <lineage>
        <taxon>Eukaryota</taxon>
        <taxon>Viridiplantae</taxon>
        <taxon>Chlorophyta</taxon>
        <taxon>core chlorophytes</taxon>
        <taxon>Trebouxiophyceae</taxon>
        <taxon>Chlorellales</taxon>
        <taxon>Chlorellaceae</taxon>
        <taxon>Chlorella clade</taxon>
        <taxon>Chlorella</taxon>
    </lineage>
</organism>
<keyword evidence="1" id="KW-0812">Transmembrane</keyword>
<feature type="transmembrane region" description="Helical" evidence="1">
    <location>
        <begin position="49"/>
        <end position="71"/>
    </location>
</feature>
<reference evidence="2" key="2">
    <citation type="submission" date="2020-11" db="EMBL/GenBank/DDBJ databases">
        <authorList>
            <person name="Cecchin M."/>
            <person name="Marcolungo L."/>
            <person name="Rossato M."/>
            <person name="Girolomoni L."/>
            <person name="Cosentino E."/>
            <person name="Cuine S."/>
            <person name="Li-Beisson Y."/>
            <person name="Delledonne M."/>
            <person name="Ballottari M."/>
        </authorList>
    </citation>
    <scope>NUCLEOTIDE SEQUENCE</scope>
    <source>
        <strain evidence="2">211/11P</strain>
        <tissue evidence="2">Whole cell</tissue>
    </source>
</reference>
<name>A0A9D4TUD6_CHLVU</name>
<keyword evidence="1" id="KW-0472">Membrane</keyword>
<keyword evidence="1" id="KW-1133">Transmembrane helix</keyword>
<dbReference type="Proteomes" id="UP001055712">
    <property type="component" value="Unassembled WGS sequence"/>
</dbReference>
<keyword evidence="3" id="KW-1185">Reference proteome</keyword>
<sequence>MRLPWAFNEPLESVYQASSFGGNAVALDRIVAAPWTALWLAILCRHWHALTAVAVFRSFLHYLAIISPVYLTCVLGKQAYLRYRVAIIALALLSYTLHPGGGLYQDAVMTRDEQRGGDLAALTLFVRLLVGSCTLFWLVLSFGYRLPPQVMIPLHGALLAIKLIAKPSQPFCAVLQTPATQPLFEAIAANLPLFSLISMDRPTIRAGADICNPLHTWIVVVLAWALPAAASLVTDFEARQRFVARCQSQVVGVDRERWLGKARGSCAPGAIAVLLWVHLATALWFLLMHPQMLPPYSDAAAAHAARGPADATCF</sequence>
<protein>
    <submittedName>
        <fullName evidence="2">Uncharacterized protein</fullName>
    </submittedName>
</protein>
<feature type="transmembrane region" description="Helical" evidence="1">
    <location>
        <begin position="83"/>
        <end position="104"/>
    </location>
</feature>
<evidence type="ECO:0000256" key="1">
    <source>
        <dbReference type="SAM" id="Phobius"/>
    </source>
</evidence>
<feature type="transmembrane region" description="Helical" evidence="1">
    <location>
        <begin position="265"/>
        <end position="287"/>
    </location>
</feature>
<gene>
    <name evidence="2" type="ORF">D9Q98_002966</name>
</gene>
<dbReference type="AlphaFoldDB" id="A0A9D4TUD6"/>
<evidence type="ECO:0000313" key="3">
    <source>
        <dbReference type="Proteomes" id="UP001055712"/>
    </source>
</evidence>